<dbReference type="AlphaFoldDB" id="A0A0N4Z6Z7"/>
<evidence type="ECO:0000259" key="4">
    <source>
        <dbReference type="PROSITE" id="PS50835"/>
    </source>
</evidence>
<evidence type="ECO:0000256" key="2">
    <source>
        <dbReference type="SAM" id="Phobius"/>
    </source>
</evidence>
<feature type="compositionally biased region" description="Polar residues" evidence="1">
    <location>
        <begin position="333"/>
        <end position="343"/>
    </location>
</feature>
<keyword evidence="2" id="KW-0812">Transmembrane</keyword>
<accession>A0A0N4Z6Z7</accession>
<protein>
    <submittedName>
        <fullName evidence="6">Ig-like domain-containing protein</fullName>
    </submittedName>
</protein>
<dbReference type="InterPro" id="IPR013783">
    <property type="entry name" value="Ig-like_fold"/>
</dbReference>
<proteinExistence type="predicted"/>
<evidence type="ECO:0000313" key="6">
    <source>
        <dbReference type="WBParaSite" id="PTRK_0000295200.1"/>
    </source>
</evidence>
<feature type="compositionally biased region" description="Low complexity" evidence="1">
    <location>
        <begin position="275"/>
        <end position="285"/>
    </location>
</feature>
<keyword evidence="3" id="KW-0732">Signal</keyword>
<feature type="signal peptide" evidence="3">
    <location>
        <begin position="1"/>
        <end position="17"/>
    </location>
</feature>
<feature type="chain" id="PRO_5005891200" evidence="3">
    <location>
        <begin position="18"/>
        <end position="343"/>
    </location>
</feature>
<keyword evidence="2" id="KW-1133">Transmembrane helix</keyword>
<dbReference type="STRING" id="131310.A0A0N4Z6Z7"/>
<dbReference type="Proteomes" id="UP000038045">
    <property type="component" value="Unplaced"/>
</dbReference>
<reference evidence="6" key="1">
    <citation type="submission" date="2017-02" db="UniProtKB">
        <authorList>
            <consortium name="WormBaseParasite"/>
        </authorList>
    </citation>
    <scope>IDENTIFICATION</scope>
</reference>
<dbReference type="InterPro" id="IPR007110">
    <property type="entry name" value="Ig-like_dom"/>
</dbReference>
<dbReference type="InterPro" id="IPR036179">
    <property type="entry name" value="Ig-like_dom_sf"/>
</dbReference>
<keyword evidence="5" id="KW-1185">Reference proteome</keyword>
<feature type="region of interest" description="Disordered" evidence="1">
    <location>
        <begin position="268"/>
        <end position="291"/>
    </location>
</feature>
<organism evidence="5 6">
    <name type="scientific">Parastrongyloides trichosuri</name>
    <name type="common">Possum-specific nematode worm</name>
    <dbReference type="NCBI Taxonomy" id="131310"/>
    <lineage>
        <taxon>Eukaryota</taxon>
        <taxon>Metazoa</taxon>
        <taxon>Ecdysozoa</taxon>
        <taxon>Nematoda</taxon>
        <taxon>Chromadorea</taxon>
        <taxon>Rhabditida</taxon>
        <taxon>Tylenchina</taxon>
        <taxon>Panagrolaimomorpha</taxon>
        <taxon>Strongyloidoidea</taxon>
        <taxon>Strongyloididae</taxon>
        <taxon>Parastrongyloides</taxon>
    </lineage>
</organism>
<evidence type="ECO:0000313" key="5">
    <source>
        <dbReference type="Proteomes" id="UP000038045"/>
    </source>
</evidence>
<feature type="transmembrane region" description="Helical" evidence="2">
    <location>
        <begin position="181"/>
        <end position="201"/>
    </location>
</feature>
<evidence type="ECO:0000256" key="1">
    <source>
        <dbReference type="SAM" id="MobiDB-lite"/>
    </source>
</evidence>
<dbReference type="PROSITE" id="PS50835">
    <property type="entry name" value="IG_LIKE"/>
    <property type="match status" value="1"/>
</dbReference>
<keyword evidence="2" id="KW-0472">Membrane</keyword>
<dbReference type="CDD" id="cd00096">
    <property type="entry name" value="Ig"/>
    <property type="match status" value="1"/>
</dbReference>
<feature type="domain" description="Ig-like" evidence="4">
    <location>
        <begin position="46"/>
        <end position="156"/>
    </location>
</feature>
<dbReference type="Gene3D" id="2.60.40.10">
    <property type="entry name" value="Immunoglobulins"/>
    <property type="match status" value="1"/>
</dbReference>
<feature type="region of interest" description="Disordered" evidence="1">
    <location>
        <begin position="309"/>
        <end position="343"/>
    </location>
</feature>
<dbReference type="WBParaSite" id="PTRK_0000295200.1">
    <property type="protein sequence ID" value="PTRK_0000295200.1"/>
    <property type="gene ID" value="PTRK_0000295200"/>
</dbReference>
<evidence type="ECO:0000256" key="3">
    <source>
        <dbReference type="SAM" id="SignalP"/>
    </source>
</evidence>
<dbReference type="SUPFAM" id="SSF48726">
    <property type="entry name" value="Immunoglobulin"/>
    <property type="match status" value="1"/>
</dbReference>
<sequence>MYKIFLIFIFLFHKTYPFLDGWKSNRNETTTPVTFAEEIDEIKEDPDIYMHTKLKGIRGNLQKLKRLFMKVLFFGQQKRFEFTLKKGENKYEMMEGIFIIIHCPFKLPNIPVFWYKNGSLIHNDDFMAWRTSVSMDDFSLLIQPLLKDEDNGVYECKYNGSFISRAKLIIIDQHEAFVKGILSYLLTVLFITPVLFAAILYRYFRPEVKESELEIEKKNNLTLFYEEMLMNREKKHDVALTKKMKEAVEVYKNKKVQKKMETFSQVGLVDDGGNTTSTSTASTTDTKTKNRSMRQVLKNVTKIAEQRTREYTEQVGRASNRSTVRRRRRVTSPTLKSKNSLNV</sequence>
<name>A0A0N4Z6Z7_PARTI</name>